<dbReference type="Proteomes" id="UP001270362">
    <property type="component" value="Unassembled WGS sequence"/>
</dbReference>
<evidence type="ECO:0000256" key="1">
    <source>
        <dbReference type="SAM" id="Phobius"/>
    </source>
</evidence>
<keyword evidence="1" id="KW-0472">Membrane</keyword>
<dbReference type="EMBL" id="JAULSO010000003">
    <property type="protein sequence ID" value="KAK3686102.1"/>
    <property type="molecule type" value="Genomic_DNA"/>
</dbReference>
<keyword evidence="1" id="KW-0812">Transmembrane</keyword>
<name>A0AAE1CB22_9PEZI</name>
<reference evidence="2" key="1">
    <citation type="journal article" date="2023" name="Mol. Phylogenet. Evol.">
        <title>Genome-scale phylogeny and comparative genomics of the fungal order Sordariales.</title>
        <authorList>
            <person name="Hensen N."/>
            <person name="Bonometti L."/>
            <person name="Westerberg I."/>
            <person name="Brannstrom I.O."/>
            <person name="Guillou S."/>
            <person name="Cros-Aarteil S."/>
            <person name="Calhoun S."/>
            <person name="Haridas S."/>
            <person name="Kuo A."/>
            <person name="Mondo S."/>
            <person name="Pangilinan J."/>
            <person name="Riley R."/>
            <person name="LaButti K."/>
            <person name="Andreopoulos B."/>
            <person name="Lipzen A."/>
            <person name="Chen C."/>
            <person name="Yan M."/>
            <person name="Daum C."/>
            <person name="Ng V."/>
            <person name="Clum A."/>
            <person name="Steindorff A."/>
            <person name="Ohm R.A."/>
            <person name="Martin F."/>
            <person name="Silar P."/>
            <person name="Natvig D.O."/>
            <person name="Lalanne C."/>
            <person name="Gautier V."/>
            <person name="Ament-Velasquez S.L."/>
            <person name="Kruys A."/>
            <person name="Hutchinson M.I."/>
            <person name="Powell A.J."/>
            <person name="Barry K."/>
            <person name="Miller A.N."/>
            <person name="Grigoriev I.V."/>
            <person name="Debuchy R."/>
            <person name="Gladieux P."/>
            <person name="Hiltunen Thoren M."/>
            <person name="Johannesson H."/>
        </authorList>
    </citation>
    <scope>NUCLEOTIDE SEQUENCE</scope>
    <source>
        <strain evidence="2">CBS 314.62</strain>
    </source>
</reference>
<evidence type="ECO:0000313" key="3">
    <source>
        <dbReference type="Proteomes" id="UP001270362"/>
    </source>
</evidence>
<organism evidence="2 3">
    <name type="scientific">Podospora appendiculata</name>
    <dbReference type="NCBI Taxonomy" id="314037"/>
    <lineage>
        <taxon>Eukaryota</taxon>
        <taxon>Fungi</taxon>
        <taxon>Dikarya</taxon>
        <taxon>Ascomycota</taxon>
        <taxon>Pezizomycotina</taxon>
        <taxon>Sordariomycetes</taxon>
        <taxon>Sordariomycetidae</taxon>
        <taxon>Sordariales</taxon>
        <taxon>Podosporaceae</taxon>
        <taxon>Podospora</taxon>
    </lineage>
</organism>
<dbReference type="AlphaFoldDB" id="A0AAE1CB22"/>
<reference evidence="2" key="2">
    <citation type="submission" date="2023-06" db="EMBL/GenBank/DDBJ databases">
        <authorList>
            <consortium name="Lawrence Berkeley National Laboratory"/>
            <person name="Haridas S."/>
            <person name="Hensen N."/>
            <person name="Bonometti L."/>
            <person name="Westerberg I."/>
            <person name="Brannstrom I.O."/>
            <person name="Guillou S."/>
            <person name="Cros-Aarteil S."/>
            <person name="Calhoun S."/>
            <person name="Kuo A."/>
            <person name="Mondo S."/>
            <person name="Pangilinan J."/>
            <person name="Riley R."/>
            <person name="Labutti K."/>
            <person name="Andreopoulos B."/>
            <person name="Lipzen A."/>
            <person name="Chen C."/>
            <person name="Yanf M."/>
            <person name="Daum C."/>
            <person name="Ng V."/>
            <person name="Clum A."/>
            <person name="Steindorff A."/>
            <person name="Ohm R."/>
            <person name="Martin F."/>
            <person name="Silar P."/>
            <person name="Natvig D."/>
            <person name="Lalanne C."/>
            <person name="Gautier V."/>
            <person name="Ament-Velasquez S.L."/>
            <person name="Kruys A."/>
            <person name="Hutchinson M.I."/>
            <person name="Powell A.J."/>
            <person name="Barry K."/>
            <person name="Miller A.N."/>
            <person name="Grigoriev I.V."/>
            <person name="Debuchy R."/>
            <person name="Gladieux P."/>
            <person name="Thoren M.H."/>
            <person name="Johannesson H."/>
        </authorList>
    </citation>
    <scope>NUCLEOTIDE SEQUENCE</scope>
    <source>
        <strain evidence="2">CBS 314.62</strain>
    </source>
</reference>
<accession>A0AAE1CB22</accession>
<comment type="caution">
    <text evidence="2">The sequence shown here is derived from an EMBL/GenBank/DDBJ whole genome shotgun (WGS) entry which is preliminary data.</text>
</comment>
<feature type="transmembrane region" description="Helical" evidence="1">
    <location>
        <begin position="50"/>
        <end position="71"/>
    </location>
</feature>
<protein>
    <submittedName>
        <fullName evidence="2">Uncharacterized protein</fullName>
    </submittedName>
</protein>
<gene>
    <name evidence="2" type="ORF">B0T22DRAFT_467355</name>
</gene>
<keyword evidence="1" id="KW-1133">Transmembrane helix</keyword>
<evidence type="ECO:0000313" key="2">
    <source>
        <dbReference type="EMBL" id="KAK3686102.1"/>
    </source>
</evidence>
<feature type="transmembrane region" description="Helical" evidence="1">
    <location>
        <begin position="77"/>
        <end position="95"/>
    </location>
</feature>
<proteinExistence type="predicted"/>
<keyword evidence="3" id="KW-1185">Reference proteome</keyword>
<sequence>MTNNASFPAHARGAHVSIFRCARRSARWTVSDLSEKAWLPSVLQPCIHTALALTLLGWWLLFFVVLFGGWWCRLWWWWWWLLLLILDLFGVATVAQTNCPHRFAVDDDVVDNTMTGDGKAITARFCSKCGRCPPVRGPRARTSPSRLS</sequence>